<dbReference type="Pfam" id="PF11377">
    <property type="entry name" value="DUF3180"/>
    <property type="match status" value="1"/>
</dbReference>
<protein>
    <recommendedName>
        <fullName evidence="4">DUF3180 domain-containing protein</fullName>
    </recommendedName>
</protein>
<dbReference type="Proteomes" id="UP000078437">
    <property type="component" value="Chromosome"/>
</dbReference>
<feature type="transmembrane region" description="Helical" evidence="1">
    <location>
        <begin position="80"/>
        <end position="104"/>
    </location>
</feature>
<reference evidence="3" key="2">
    <citation type="submission" date="2016-01" db="EMBL/GenBank/DDBJ databases">
        <title>Complete genome sequence of Agromyces aureus AR33T and comparison with related organisms.</title>
        <authorList>
            <person name="Corretto E."/>
            <person name="Antonielli L."/>
            <person name="Sessitsch A."/>
            <person name="Brader G."/>
        </authorList>
    </citation>
    <scope>NUCLEOTIDE SEQUENCE [LARGE SCALE GENOMIC DNA]</scope>
    <source>
        <strain evidence="3">AR33</strain>
    </source>
</reference>
<evidence type="ECO:0000313" key="3">
    <source>
        <dbReference type="Proteomes" id="UP000078437"/>
    </source>
</evidence>
<dbReference type="OrthoDB" id="5125751at2"/>
<dbReference type="STRING" id="453304.ATC03_15825"/>
<name>A0A191WIB7_9MICO</name>
<reference evidence="2 3" key="1">
    <citation type="journal article" date="2016" name="Int. J. Syst. Evol. Microbiol.">
        <title>Agromyces aureus sp. nov., isolated from the rhizosphere of Salix caprea L. grown in a heavy-metal-contaminated soil.</title>
        <authorList>
            <person name="Corretto E."/>
            <person name="Antonielli L."/>
            <person name="Sessitsch A."/>
            <person name="Compant S."/>
            <person name="Gorfer M."/>
            <person name="Kuffner M."/>
            <person name="Brader G."/>
        </authorList>
    </citation>
    <scope>NUCLEOTIDE SEQUENCE [LARGE SCALE GENOMIC DNA]</scope>
    <source>
        <strain evidence="2 3">AR33</strain>
    </source>
</reference>
<proteinExistence type="predicted"/>
<keyword evidence="1" id="KW-0812">Transmembrane</keyword>
<dbReference type="KEGG" id="agy:ATC03_15825"/>
<dbReference type="RefSeq" id="WP_067879162.1">
    <property type="nucleotide sequence ID" value="NZ_CP013979.1"/>
</dbReference>
<feature type="transmembrane region" description="Helical" evidence="1">
    <location>
        <begin position="7"/>
        <end position="27"/>
    </location>
</feature>
<sequence>MRRTHPSAIVGAVLAGVVIGYLVDLLIVSAGGKAIVPPISLAITLVGVAAIVVALAWPIRKAVKQRATKHLDPFRAMRTAVLAKASAVSGALMLGFGLGIAAFLLTRSVVPPFGTVWPGFATAIGGAVLLVGGLVAEHFCALPPDDTDPEREETAHA</sequence>
<evidence type="ECO:0000256" key="1">
    <source>
        <dbReference type="SAM" id="Phobius"/>
    </source>
</evidence>
<keyword evidence="1" id="KW-1133">Transmembrane helix</keyword>
<dbReference type="AlphaFoldDB" id="A0A191WIB7"/>
<dbReference type="InterPro" id="IPR021517">
    <property type="entry name" value="DUF3180"/>
</dbReference>
<organism evidence="2 3">
    <name type="scientific">Agromyces aureus</name>
    <dbReference type="NCBI Taxonomy" id="453304"/>
    <lineage>
        <taxon>Bacteria</taxon>
        <taxon>Bacillati</taxon>
        <taxon>Actinomycetota</taxon>
        <taxon>Actinomycetes</taxon>
        <taxon>Micrococcales</taxon>
        <taxon>Microbacteriaceae</taxon>
        <taxon>Agromyces</taxon>
    </lineage>
</organism>
<accession>A0A191WIB7</accession>
<gene>
    <name evidence="2" type="ORF">ATC03_15825</name>
</gene>
<keyword evidence="1" id="KW-0472">Membrane</keyword>
<dbReference type="EMBL" id="CP013979">
    <property type="protein sequence ID" value="ANJ27962.1"/>
    <property type="molecule type" value="Genomic_DNA"/>
</dbReference>
<feature type="transmembrane region" description="Helical" evidence="1">
    <location>
        <begin position="39"/>
        <end position="59"/>
    </location>
</feature>
<feature type="transmembrane region" description="Helical" evidence="1">
    <location>
        <begin position="116"/>
        <end position="136"/>
    </location>
</feature>
<evidence type="ECO:0000313" key="2">
    <source>
        <dbReference type="EMBL" id="ANJ27962.1"/>
    </source>
</evidence>
<keyword evidence="3" id="KW-1185">Reference proteome</keyword>
<evidence type="ECO:0008006" key="4">
    <source>
        <dbReference type="Google" id="ProtNLM"/>
    </source>
</evidence>